<dbReference type="OrthoDB" id="2756573at2759"/>
<feature type="transmembrane region" description="Helical" evidence="1">
    <location>
        <begin position="30"/>
        <end position="49"/>
    </location>
</feature>
<proteinExistence type="predicted"/>
<evidence type="ECO:0000256" key="1">
    <source>
        <dbReference type="SAM" id="Phobius"/>
    </source>
</evidence>
<dbReference type="Proteomes" id="UP000292957">
    <property type="component" value="Unassembled WGS sequence"/>
</dbReference>
<keyword evidence="1" id="KW-0812">Transmembrane</keyword>
<dbReference type="AlphaFoldDB" id="A0A4Q9M9L7"/>
<sequence>MLCTHKTRNIHLAAQHQTLEQVLVRNGTKYFLLMLILNVLHLVFTVAPVEAIRFDQLASEIVTFEEPLTTILVSRFLLDLQEAGRRGLNLDSQGSMQTDTESGRSTIDFARIIGSLGSNLSAGGTRDCEEITQDVP</sequence>
<keyword evidence="1" id="KW-1133">Transmembrane helix</keyword>
<accession>A0A4Q9M9L7</accession>
<name>A0A4Q9M9L7_9APHY</name>
<gene>
    <name evidence="2" type="ORF">BD311DRAFT_767994</name>
</gene>
<dbReference type="EMBL" id="ML143497">
    <property type="protein sequence ID" value="TBU23719.1"/>
    <property type="molecule type" value="Genomic_DNA"/>
</dbReference>
<evidence type="ECO:0000313" key="2">
    <source>
        <dbReference type="EMBL" id="TBU23719.1"/>
    </source>
</evidence>
<keyword evidence="1" id="KW-0472">Membrane</keyword>
<reference evidence="2" key="1">
    <citation type="submission" date="2019-01" db="EMBL/GenBank/DDBJ databases">
        <title>Draft genome sequences of three monokaryotic isolates of the white-rot basidiomycete fungus Dichomitus squalens.</title>
        <authorList>
            <consortium name="DOE Joint Genome Institute"/>
            <person name="Lopez S.C."/>
            <person name="Andreopoulos B."/>
            <person name="Pangilinan J."/>
            <person name="Lipzen A."/>
            <person name="Riley R."/>
            <person name="Ahrendt S."/>
            <person name="Ng V."/>
            <person name="Barry K."/>
            <person name="Daum C."/>
            <person name="Grigoriev I.V."/>
            <person name="Hilden K.S."/>
            <person name="Makela M.R."/>
            <person name="de Vries R.P."/>
        </authorList>
    </citation>
    <scope>NUCLEOTIDE SEQUENCE [LARGE SCALE GENOMIC DNA]</scope>
    <source>
        <strain evidence="2">OM18370.1</strain>
    </source>
</reference>
<organism evidence="2">
    <name type="scientific">Dichomitus squalens</name>
    <dbReference type="NCBI Taxonomy" id="114155"/>
    <lineage>
        <taxon>Eukaryota</taxon>
        <taxon>Fungi</taxon>
        <taxon>Dikarya</taxon>
        <taxon>Basidiomycota</taxon>
        <taxon>Agaricomycotina</taxon>
        <taxon>Agaricomycetes</taxon>
        <taxon>Polyporales</taxon>
        <taxon>Polyporaceae</taxon>
        <taxon>Dichomitus</taxon>
    </lineage>
</organism>
<protein>
    <submittedName>
        <fullName evidence="2">Uncharacterized protein</fullName>
    </submittedName>
</protein>